<keyword evidence="6" id="KW-0863">Zinc-finger</keyword>
<comment type="caution">
    <text evidence="8">The sequence shown here is derived from an EMBL/GenBank/DDBJ whole genome shotgun (WGS) entry which is preliminary data.</text>
</comment>
<dbReference type="SMART" id="SM01159">
    <property type="entry name" value="DUF1744"/>
    <property type="match status" value="1"/>
</dbReference>
<dbReference type="PANTHER" id="PTHR10670">
    <property type="entry name" value="DNA POLYMERASE EPSILON CATALYTIC SUBUNIT A"/>
    <property type="match status" value="1"/>
</dbReference>
<reference evidence="8 9" key="1">
    <citation type="journal article" date="2023" name="Plants (Basel)">
        <title>Bridging the Gap: Combining Genomics and Transcriptomics Approaches to Understand Stylosanthes scabra, an Orphan Legume from the Brazilian Caatinga.</title>
        <authorList>
            <person name="Ferreira-Neto J.R.C."/>
            <person name="da Silva M.D."/>
            <person name="Binneck E."/>
            <person name="de Melo N.F."/>
            <person name="da Silva R.H."/>
            <person name="de Melo A.L.T.M."/>
            <person name="Pandolfi V."/>
            <person name="Bustamante F.O."/>
            <person name="Brasileiro-Vidal A.C."/>
            <person name="Benko-Iseppon A.M."/>
        </authorList>
    </citation>
    <scope>NUCLEOTIDE SEQUENCE [LARGE SCALE GENOMIC DNA]</scope>
    <source>
        <tissue evidence="8">Leaves</tissue>
    </source>
</reference>
<evidence type="ECO:0000313" key="8">
    <source>
        <dbReference type="EMBL" id="MED6175850.1"/>
    </source>
</evidence>
<dbReference type="EMBL" id="JASCZI010152289">
    <property type="protein sequence ID" value="MED6175850.1"/>
    <property type="molecule type" value="Genomic_DNA"/>
</dbReference>
<organism evidence="8 9">
    <name type="scientific">Stylosanthes scabra</name>
    <dbReference type="NCBI Taxonomy" id="79078"/>
    <lineage>
        <taxon>Eukaryota</taxon>
        <taxon>Viridiplantae</taxon>
        <taxon>Streptophyta</taxon>
        <taxon>Embryophyta</taxon>
        <taxon>Tracheophyta</taxon>
        <taxon>Spermatophyta</taxon>
        <taxon>Magnoliopsida</taxon>
        <taxon>eudicotyledons</taxon>
        <taxon>Gunneridae</taxon>
        <taxon>Pentapetalae</taxon>
        <taxon>rosids</taxon>
        <taxon>fabids</taxon>
        <taxon>Fabales</taxon>
        <taxon>Fabaceae</taxon>
        <taxon>Papilionoideae</taxon>
        <taxon>50 kb inversion clade</taxon>
        <taxon>dalbergioids sensu lato</taxon>
        <taxon>Dalbergieae</taxon>
        <taxon>Pterocarpus clade</taxon>
        <taxon>Stylosanthes</taxon>
    </lineage>
</organism>
<evidence type="ECO:0000256" key="1">
    <source>
        <dbReference type="ARBA" id="ARBA00022679"/>
    </source>
</evidence>
<dbReference type="InterPro" id="IPR054475">
    <property type="entry name" value="Znf-DPOE"/>
</dbReference>
<evidence type="ECO:0000256" key="4">
    <source>
        <dbReference type="ARBA" id="ARBA00022932"/>
    </source>
</evidence>
<evidence type="ECO:0000256" key="2">
    <source>
        <dbReference type="ARBA" id="ARBA00022695"/>
    </source>
</evidence>
<feature type="domain" description="DNA polymerase epsilon catalytic subunit A C-terminal" evidence="7">
    <location>
        <begin position="1"/>
        <end position="234"/>
    </location>
</feature>
<evidence type="ECO:0000313" key="9">
    <source>
        <dbReference type="Proteomes" id="UP001341840"/>
    </source>
</evidence>
<dbReference type="InterPro" id="IPR029703">
    <property type="entry name" value="POL2"/>
</dbReference>
<protein>
    <recommendedName>
        <fullName evidence="6">DNA polymerase epsilon catalytic subunit</fullName>
        <ecNumber evidence="6">2.7.7.7</ecNumber>
    </recommendedName>
</protein>
<gene>
    <name evidence="8" type="ORF">PIB30_082172</name>
</gene>
<accession>A0ABU6VU03</accession>
<name>A0ABU6VU03_9FABA</name>
<dbReference type="InterPro" id="IPR013697">
    <property type="entry name" value="DNA_pol_e_suA_C"/>
</dbReference>
<comment type="function">
    <text evidence="6">DNA polymerase II participates in chromosomal DNA replication.</text>
</comment>
<dbReference type="EC" id="2.7.7.7" evidence="6"/>
<evidence type="ECO:0000256" key="5">
    <source>
        <dbReference type="ARBA" id="ARBA00023125"/>
    </source>
</evidence>
<dbReference type="Proteomes" id="UP001341840">
    <property type="component" value="Unassembled WGS sequence"/>
</dbReference>
<keyword evidence="6" id="KW-0004">4Fe-4S</keyword>
<keyword evidence="1 6" id="KW-0808">Transferase</keyword>
<evidence type="ECO:0000256" key="3">
    <source>
        <dbReference type="ARBA" id="ARBA00022705"/>
    </source>
</evidence>
<evidence type="ECO:0000259" key="7">
    <source>
        <dbReference type="SMART" id="SM01159"/>
    </source>
</evidence>
<keyword evidence="6" id="KW-0408">Iron</keyword>
<keyword evidence="9" id="KW-1185">Reference proteome</keyword>
<comment type="catalytic activity">
    <reaction evidence="6">
        <text>DNA(n) + a 2'-deoxyribonucleoside 5'-triphosphate = DNA(n+1) + diphosphate</text>
        <dbReference type="Rhea" id="RHEA:22508"/>
        <dbReference type="Rhea" id="RHEA-COMP:17339"/>
        <dbReference type="Rhea" id="RHEA-COMP:17340"/>
        <dbReference type="ChEBI" id="CHEBI:33019"/>
        <dbReference type="ChEBI" id="CHEBI:61560"/>
        <dbReference type="ChEBI" id="CHEBI:173112"/>
        <dbReference type="EC" id="2.7.7.7"/>
    </reaction>
</comment>
<sequence>MQRCAASGQWLNERIALSRYAHVPLGNFELDWLIFTADTFFSRALCDSQQVLWISDGGLPDLGGINDEETCFLDEVHQPVLTYPGAYRKVTVELKIHHLAVDALLKSYQRCLADAVTSQNTYADAILQHLYRWLCSPQSKLHDPALHQLLQKVMQKVFALLLGEFRKLGATIVFANFSKIIIDTGKYDLDAAKAYCDSLLRTIQSRDLLELIELEPLQFWRSLLFMDQYNYGGIPAKSDESQVDIISSWNIAEYLPKKIQDHFIVIVSQFLYIPWSYAQKQAGNRASMLNGDSCTPSINIGAAEVLESEMIEYIKGQISSYFTDSLLRIVRDIVVHMKGASRSEDDPNSSSGLPQIEGDPHGGDASLEFIKHVCAVLALDQSVQHGVLVMRKNLLKYVRVREFAPEAEFRDPCHSFILSNVICSYCNDCRDLDLCRDSGLLSQEWRCGVAQCGQPYDREVMENTLVQIARQRERLYHLNDLVCLRCNQVKAAHLSEQCACAGSFRCKEDVTEFRSKMQVFFNIALRHKFQLLQECTSWILEIRL</sequence>
<dbReference type="Pfam" id="PF08490">
    <property type="entry name" value="DUF1744"/>
    <property type="match status" value="2"/>
</dbReference>
<dbReference type="PANTHER" id="PTHR10670:SF0">
    <property type="entry name" value="DNA POLYMERASE EPSILON CATALYTIC SUBUNIT A"/>
    <property type="match status" value="1"/>
</dbReference>
<evidence type="ECO:0000256" key="6">
    <source>
        <dbReference type="RuleBase" id="RU365029"/>
    </source>
</evidence>
<dbReference type="Pfam" id="PF23250">
    <property type="entry name" value="zf_DPOE_2"/>
    <property type="match status" value="1"/>
</dbReference>
<keyword evidence="3 6" id="KW-0235">DNA replication</keyword>
<keyword evidence="6" id="KW-0862">Zinc</keyword>
<comment type="similarity">
    <text evidence="6">Belongs to the DNA polymerase type-B family.</text>
</comment>
<keyword evidence="6" id="KW-0539">Nucleus</keyword>
<comment type="cofactor">
    <cofactor evidence="6">
        <name>[4Fe-4S] cluster</name>
        <dbReference type="ChEBI" id="CHEBI:49883"/>
    </cofactor>
</comment>
<dbReference type="Pfam" id="PF22912">
    <property type="entry name" value="zf-DPOE"/>
    <property type="match status" value="1"/>
</dbReference>
<comment type="subcellular location">
    <subcellularLocation>
        <location evidence="6">Nucleus</location>
    </subcellularLocation>
</comment>
<keyword evidence="4 6" id="KW-0239">DNA-directed DNA polymerase</keyword>
<keyword evidence="5 6" id="KW-0238">DNA-binding</keyword>
<proteinExistence type="inferred from homology"/>
<keyword evidence="2 6" id="KW-0548">Nucleotidyltransferase</keyword>
<keyword evidence="6" id="KW-0479">Metal-binding</keyword>
<keyword evidence="6" id="KW-0411">Iron-sulfur</keyword>